<name>A0ABD6AWZ6_9EURY</name>
<comment type="caution">
    <text evidence="3">The sequence shown here is derived from an EMBL/GenBank/DDBJ whole genome shotgun (WGS) entry which is preliminary data.</text>
</comment>
<dbReference type="InterPro" id="IPR055768">
    <property type="entry name" value="DUF7344"/>
</dbReference>
<dbReference type="Proteomes" id="UP001597187">
    <property type="component" value="Unassembled WGS sequence"/>
</dbReference>
<evidence type="ECO:0000313" key="3">
    <source>
        <dbReference type="EMBL" id="MFD1514279.1"/>
    </source>
</evidence>
<evidence type="ECO:0000256" key="1">
    <source>
        <dbReference type="SAM" id="Phobius"/>
    </source>
</evidence>
<dbReference type="Pfam" id="PF24035">
    <property type="entry name" value="DUF7344"/>
    <property type="match status" value="1"/>
</dbReference>
<dbReference type="Gene3D" id="1.10.10.10">
    <property type="entry name" value="Winged helix-like DNA-binding domain superfamily/Winged helix DNA-binding domain"/>
    <property type="match status" value="1"/>
</dbReference>
<gene>
    <name evidence="3" type="ORF">ACFSBT_13435</name>
</gene>
<organism evidence="3 4">
    <name type="scientific">Halomarina rubra</name>
    <dbReference type="NCBI Taxonomy" id="2071873"/>
    <lineage>
        <taxon>Archaea</taxon>
        <taxon>Methanobacteriati</taxon>
        <taxon>Methanobacteriota</taxon>
        <taxon>Stenosarchaea group</taxon>
        <taxon>Halobacteria</taxon>
        <taxon>Halobacteriales</taxon>
        <taxon>Natronomonadaceae</taxon>
        <taxon>Halomarina</taxon>
    </lineage>
</organism>
<evidence type="ECO:0000259" key="2">
    <source>
        <dbReference type="Pfam" id="PF24035"/>
    </source>
</evidence>
<sequence length="183" mass="20060">MNKLGAVFGVGKSESHADTTSEPLTEEEVFTILGNERRFAVLDYLTRAGGPVVFDELVEAVAADEFGISVTNLDRKQERRVYVALHQNHLPYLENEGLVTWDRSEGIVRIRDSTHIQGYVGTGKARRSWPARSALVFSFCSLFAIGVYLATGTLGVGSVTVSPISFVTILLLVVALVTWATER</sequence>
<proteinExistence type="predicted"/>
<keyword evidence="1" id="KW-0812">Transmembrane</keyword>
<feature type="domain" description="DUF7344" evidence="2">
    <location>
        <begin position="30"/>
        <end position="109"/>
    </location>
</feature>
<keyword evidence="1" id="KW-1133">Transmembrane helix</keyword>
<dbReference type="EMBL" id="JBHUDC010000007">
    <property type="protein sequence ID" value="MFD1514279.1"/>
    <property type="molecule type" value="Genomic_DNA"/>
</dbReference>
<dbReference type="RefSeq" id="WP_250874253.1">
    <property type="nucleotide sequence ID" value="NZ_JALXFV010000007.1"/>
</dbReference>
<dbReference type="AlphaFoldDB" id="A0ABD6AWZ6"/>
<accession>A0ABD6AWZ6</accession>
<reference evidence="3 4" key="1">
    <citation type="journal article" date="2019" name="Int. J. Syst. Evol. Microbiol.">
        <title>The Global Catalogue of Microorganisms (GCM) 10K type strain sequencing project: providing services to taxonomists for standard genome sequencing and annotation.</title>
        <authorList>
            <consortium name="The Broad Institute Genomics Platform"/>
            <consortium name="The Broad Institute Genome Sequencing Center for Infectious Disease"/>
            <person name="Wu L."/>
            <person name="Ma J."/>
        </authorList>
    </citation>
    <scope>NUCLEOTIDE SEQUENCE [LARGE SCALE GENOMIC DNA]</scope>
    <source>
        <strain evidence="3 4">CGMCC 1.12563</strain>
    </source>
</reference>
<feature type="transmembrane region" description="Helical" evidence="1">
    <location>
        <begin position="161"/>
        <end position="180"/>
    </location>
</feature>
<feature type="transmembrane region" description="Helical" evidence="1">
    <location>
        <begin position="134"/>
        <end position="155"/>
    </location>
</feature>
<keyword evidence="4" id="KW-1185">Reference proteome</keyword>
<evidence type="ECO:0000313" key="4">
    <source>
        <dbReference type="Proteomes" id="UP001597187"/>
    </source>
</evidence>
<protein>
    <recommendedName>
        <fullName evidence="2">DUF7344 domain-containing protein</fullName>
    </recommendedName>
</protein>
<dbReference type="InterPro" id="IPR036388">
    <property type="entry name" value="WH-like_DNA-bd_sf"/>
</dbReference>
<keyword evidence="1" id="KW-0472">Membrane</keyword>